<dbReference type="EMBL" id="JACOFX010000005">
    <property type="protein sequence ID" value="MBC3908431.1"/>
    <property type="molecule type" value="Genomic_DNA"/>
</dbReference>
<evidence type="ECO:0000313" key="7">
    <source>
        <dbReference type="Proteomes" id="UP000646911"/>
    </source>
</evidence>
<reference evidence="6 7" key="1">
    <citation type="submission" date="2020-08" db="EMBL/GenBank/DDBJ databases">
        <title>Novel species isolated from subtropical streams in China.</title>
        <authorList>
            <person name="Lu H."/>
        </authorList>
    </citation>
    <scope>NUCLEOTIDE SEQUENCE [LARGE SCALE GENOMIC DNA]</scope>
    <source>
        <strain evidence="6 7">NL8W</strain>
    </source>
</reference>
<evidence type="ECO:0000256" key="2">
    <source>
        <dbReference type="ARBA" id="ARBA00022679"/>
    </source>
</evidence>
<keyword evidence="2 5" id="KW-0808">Transferase</keyword>
<dbReference type="PANTHER" id="PTHR12684:SF2">
    <property type="entry name" value="TRNA 2'-PHOSPHOTRANSFERASE 1"/>
    <property type="match status" value="1"/>
</dbReference>
<dbReference type="InterPro" id="IPR002745">
    <property type="entry name" value="Ptrans_KptA/Tpt1"/>
</dbReference>
<accession>A0ABR6ZAT1</accession>
<evidence type="ECO:0000313" key="6">
    <source>
        <dbReference type="EMBL" id="MBC3908431.1"/>
    </source>
</evidence>
<dbReference type="Proteomes" id="UP000646911">
    <property type="component" value="Unassembled WGS sequence"/>
</dbReference>
<dbReference type="SUPFAM" id="SSF56399">
    <property type="entry name" value="ADP-ribosylation"/>
    <property type="match status" value="1"/>
</dbReference>
<protein>
    <recommendedName>
        <fullName evidence="5">Probable RNA 2'-phosphotransferase</fullName>
        <ecNumber evidence="5">2.7.1.-</ecNumber>
    </recommendedName>
</protein>
<evidence type="ECO:0000256" key="3">
    <source>
        <dbReference type="ARBA" id="ARBA00023027"/>
    </source>
</evidence>
<gene>
    <name evidence="5" type="primary">kptA</name>
    <name evidence="6" type="ORF">H8L47_12760</name>
</gene>
<dbReference type="InterPro" id="IPR042080">
    <property type="entry name" value="RNA_2'-PTrans_N"/>
</dbReference>
<dbReference type="InterPro" id="IPR042081">
    <property type="entry name" value="RNA_2'-PTrans_C"/>
</dbReference>
<sequence length="184" mass="20622">MKNKDKSLSKFLSYVLRHQPDSIDIKLDEQGWTEIAALINQAARHGKRFKLEDLHEAVRTSDKQRFAVSEDGLRIRANQGHSVKVDLALPVTVPPDVLYHGTASRFIASIMKEGLRPGSRHHVHLSTTITTARTVGARHGAPVILKVMAEQMQEDGFQFLVSPNGVWLCDSVPSKYLIRMSDDK</sequence>
<dbReference type="Pfam" id="PF01885">
    <property type="entry name" value="PTS_2-RNA"/>
    <property type="match status" value="1"/>
</dbReference>
<dbReference type="HAMAP" id="MF_00299">
    <property type="entry name" value="KptA"/>
    <property type="match status" value="1"/>
</dbReference>
<evidence type="ECO:0000256" key="1">
    <source>
        <dbReference type="ARBA" id="ARBA00009836"/>
    </source>
</evidence>
<dbReference type="EC" id="2.7.1.-" evidence="5"/>
<comment type="function">
    <text evidence="4 5">Removes the 2'-phosphate from RNA via an intermediate in which the phosphate is ADP-ribosylated by NAD followed by a presumed transesterification to release the RNA and generate ADP-ribose 1''-2''-cyclic phosphate (APPR&gt;P). May function as an ADP-ribosylase.</text>
</comment>
<dbReference type="RefSeq" id="WP_186953974.1">
    <property type="nucleotide sequence ID" value="NZ_JACOFX010000005.1"/>
</dbReference>
<dbReference type="NCBIfam" id="NF002014">
    <property type="entry name" value="PRK00819.1-4"/>
    <property type="match status" value="1"/>
</dbReference>
<comment type="caution">
    <text evidence="6">The sequence shown here is derived from an EMBL/GenBank/DDBJ whole genome shotgun (WGS) entry which is preliminary data.</text>
</comment>
<name>A0ABR6ZAT1_9BURK</name>
<proteinExistence type="inferred from homology"/>
<keyword evidence="3 5" id="KW-0520">NAD</keyword>
<dbReference type="Gene3D" id="1.10.10.970">
    <property type="entry name" value="RNA 2'-phosphotransferase, Tpt1/KptA family, N-terminal domain"/>
    <property type="match status" value="1"/>
</dbReference>
<evidence type="ECO:0000256" key="5">
    <source>
        <dbReference type="HAMAP-Rule" id="MF_00299"/>
    </source>
</evidence>
<evidence type="ECO:0000256" key="4">
    <source>
        <dbReference type="ARBA" id="ARBA00025212"/>
    </source>
</evidence>
<keyword evidence="7" id="KW-1185">Reference proteome</keyword>
<comment type="similarity">
    <text evidence="1 5">Belongs to the KptA/TPT1 family.</text>
</comment>
<dbReference type="InterPro" id="IPR022928">
    <property type="entry name" value="RNA_2'-PTrans_KptA"/>
</dbReference>
<dbReference type="Gene3D" id="3.20.170.30">
    <property type="match status" value="1"/>
</dbReference>
<dbReference type="PANTHER" id="PTHR12684">
    <property type="entry name" value="PUTATIVE PHOSPHOTRANSFERASE"/>
    <property type="match status" value="1"/>
</dbReference>
<organism evidence="6 7">
    <name type="scientific">Undibacterium umbellatum</name>
    <dbReference type="NCBI Taxonomy" id="2762300"/>
    <lineage>
        <taxon>Bacteria</taxon>
        <taxon>Pseudomonadati</taxon>
        <taxon>Pseudomonadota</taxon>
        <taxon>Betaproteobacteria</taxon>
        <taxon>Burkholderiales</taxon>
        <taxon>Oxalobacteraceae</taxon>
        <taxon>Undibacterium</taxon>
    </lineage>
</organism>